<dbReference type="HOGENOM" id="CLU_458302_0_0_2"/>
<reference evidence="3 5" key="1">
    <citation type="journal article" date="2010" name="J. Bacteriol.">
        <title>Complete genome sequence of Halalkalicoccus jeotgali B3(T), an extremely halophilic archaeon.</title>
        <authorList>
            <person name="Roh S.W."/>
            <person name="Nam Y.D."/>
            <person name="Nam S.H."/>
            <person name="Choi S.H."/>
            <person name="Park H.S."/>
            <person name="Bae J.W."/>
        </authorList>
    </citation>
    <scope>NUCLEOTIDE SEQUENCE [LARGE SCALE GENOMIC DNA]</scope>
    <source>
        <strain evidence="3">B3</strain>
        <strain evidence="5">DSM 18796 / CECT 7217 / JCM 14584 / KCTC 4019 / B3</strain>
    </source>
</reference>
<dbReference type="STRING" id="795797.HacjB3_11035"/>
<organism evidence="3 5">
    <name type="scientific">Halalkalicoccus jeotgali (strain DSM 18796 / CECT 7217 / JCM 14584 / KCTC 4019 / B3)</name>
    <dbReference type="NCBI Taxonomy" id="795797"/>
    <lineage>
        <taxon>Archaea</taxon>
        <taxon>Methanobacteriati</taxon>
        <taxon>Methanobacteriota</taxon>
        <taxon>Stenosarchaea group</taxon>
        <taxon>Halobacteria</taxon>
        <taxon>Halobacteriales</taxon>
        <taxon>Halococcaceae</taxon>
        <taxon>Halalkalicoccus</taxon>
    </lineage>
</organism>
<dbReference type="PATRIC" id="fig|795797.18.peg.2206"/>
<dbReference type="GO" id="GO:0004066">
    <property type="term" value="F:asparagine synthase (glutamine-hydrolyzing) activity"/>
    <property type="evidence" value="ECO:0007669"/>
    <property type="project" value="InterPro"/>
</dbReference>
<dbReference type="Proteomes" id="UP000011645">
    <property type="component" value="Unassembled WGS sequence"/>
</dbReference>
<accession>D8J4X3</accession>
<evidence type="ECO:0000259" key="2">
    <source>
        <dbReference type="Pfam" id="PF13537"/>
    </source>
</evidence>
<dbReference type="RefSeq" id="WP_008416857.1">
    <property type="nucleotide sequence ID" value="NC_014297.1"/>
</dbReference>
<dbReference type="InterPro" id="IPR051786">
    <property type="entry name" value="ASN_synthetase/amidase"/>
</dbReference>
<dbReference type="PANTHER" id="PTHR43284:SF1">
    <property type="entry name" value="ASPARAGINE SYNTHETASE"/>
    <property type="match status" value="1"/>
</dbReference>
<name>D8J4X3_HALJB</name>
<proteinExistence type="predicted"/>
<dbReference type="OrthoDB" id="8692at2157"/>
<dbReference type="SUPFAM" id="SSF52402">
    <property type="entry name" value="Adenine nucleotide alpha hydrolases-like"/>
    <property type="match status" value="1"/>
</dbReference>
<dbReference type="Proteomes" id="UP000000390">
    <property type="component" value="Chromosome"/>
</dbReference>
<dbReference type="eggNOG" id="arCOG00121">
    <property type="taxonomic scope" value="Archaea"/>
</dbReference>
<dbReference type="Pfam" id="PF00733">
    <property type="entry name" value="Asn_synthase"/>
    <property type="match status" value="1"/>
</dbReference>
<dbReference type="SUPFAM" id="SSF56235">
    <property type="entry name" value="N-terminal nucleophile aminohydrolases (Ntn hydrolases)"/>
    <property type="match status" value="1"/>
</dbReference>
<reference evidence="4 6" key="2">
    <citation type="journal article" date="2014" name="PLoS Genet.">
        <title>Phylogenetically driven sequencing of extremely halophilic archaea reveals strategies for static and dynamic osmo-response.</title>
        <authorList>
            <person name="Becker E.A."/>
            <person name="Seitzer P.M."/>
            <person name="Tritt A."/>
            <person name="Larsen D."/>
            <person name="Krusor M."/>
            <person name="Yao A.I."/>
            <person name="Wu D."/>
            <person name="Madern D."/>
            <person name="Eisen J.A."/>
            <person name="Darling A.E."/>
            <person name="Facciotti M.T."/>
        </authorList>
    </citation>
    <scope>NUCLEOTIDE SEQUENCE [LARGE SCALE GENOMIC DNA]</scope>
    <source>
        <strain evidence="4">B3</strain>
        <strain evidence="6">DSM 18796 / CECT 7217 / JCM 14584 / KCTC 4019 / B3</strain>
    </source>
</reference>
<gene>
    <name evidence="3" type="ordered locus">HacjB3_11035</name>
    <name evidence="4" type="ORF">C497_11628</name>
</gene>
<feature type="domain" description="Asparagine synthetase" evidence="1">
    <location>
        <begin position="217"/>
        <end position="421"/>
    </location>
</feature>
<dbReference type="KEGG" id="hje:HacjB3_11035"/>
<dbReference type="PANTHER" id="PTHR43284">
    <property type="entry name" value="ASPARAGINE SYNTHETASE (GLUTAMINE-HYDROLYZING)"/>
    <property type="match status" value="1"/>
</dbReference>
<dbReference type="Gene3D" id="3.40.50.620">
    <property type="entry name" value="HUPs"/>
    <property type="match status" value="1"/>
</dbReference>
<dbReference type="Gene3D" id="3.60.20.10">
    <property type="entry name" value="Glutamine Phosphoribosylpyrophosphate, subunit 1, domain 1"/>
    <property type="match status" value="1"/>
</dbReference>
<evidence type="ECO:0000313" key="4">
    <source>
        <dbReference type="EMBL" id="ELY36332.1"/>
    </source>
</evidence>
<dbReference type="InterPro" id="IPR014729">
    <property type="entry name" value="Rossmann-like_a/b/a_fold"/>
</dbReference>
<evidence type="ECO:0000313" key="5">
    <source>
        <dbReference type="Proteomes" id="UP000000390"/>
    </source>
</evidence>
<dbReference type="InterPro" id="IPR017932">
    <property type="entry name" value="GATase_2_dom"/>
</dbReference>
<evidence type="ECO:0000313" key="3">
    <source>
        <dbReference type="EMBL" id="ADJ15590.1"/>
    </source>
</evidence>
<evidence type="ECO:0000259" key="1">
    <source>
        <dbReference type="Pfam" id="PF00733"/>
    </source>
</evidence>
<protein>
    <submittedName>
        <fullName evidence="3">Asparagine synthase</fullName>
    </submittedName>
</protein>
<sequence length="611" mass="67546">MQAGGGERIEALTADLCWNDREATEEVTKEDLTVAIAAHPSEPPPVRTGTDVTVWLWGSVWGFDGPAGYSVLDGPAAVECARLYEEHGPEFVGGLNGSFVGVVHDRSEGTVSLFTDRLGSRAVHYYRTDEGVVFSTNVQSLALHPAVETGFDVEYLAEYFSLQRTFGVKTPLEGVERLPPGSITTVSTDGTTMETERYWSPDYDPGDVSRESVSRRLAETLVRAVEERTDPDTEYGLLLSGGSDSRLTLAALRAADRDVQCYHLADWVNPEARTAKRVAEAADAPITLLRRDRDYQARASKRTPRAGNFVGYFNQIHAAGFEGRLREDVEFLFTGHYGDMLFKGNHVPTPRIDVGGFGSFPVPLEERAESVEEYVSGRVSEAPAYVRGALSRGIEEVYAANVSREEEGIVDHGVTYGSLREATVCSRFPLTNGTSQFFYHGTLQTMPSGTLFLDNRLIDLFLSTPVSDLLRGNLIGRAIEHLDPDLAKIPHGSTNVPVSAPFALQHAGRVLTAFRRRHFSGPFEEPHWTAGPWTDHAELIRTHGFVRETIDEHEDLIRSLPFLSWEGVNECYRAHLDGEDNLAALYTLVTFLRMPLTRRLTGEERPATPTA</sequence>
<evidence type="ECO:0000313" key="6">
    <source>
        <dbReference type="Proteomes" id="UP000011645"/>
    </source>
</evidence>
<dbReference type="InterPro" id="IPR001962">
    <property type="entry name" value="Asn_synthase"/>
</dbReference>
<dbReference type="EMBL" id="CP002062">
    <property type="protein sequence ID" value="ADJ15590.1"/>
    <property type="molecule type" value="Genomic_DNA"/>
</dbReference>
<dbReference type="Pfam" id="PF13537">
    <property type="entry name" value="GATase_7"/>
    <property type="match status" value="1"/>
</dbReference>
<dbReference type="EMBL" id="AOHV01000029">
    <property type="protein sequence ID" value="ELY36332.1"/>
    <property type="molecule type" value="Genomic_DNA"/>
</dbReference>
<feature type="domain" description="Glutamine amidotransferase type-2" evidence="2">
    <location>
        <begin position="81"/>
        <end position="141"/>
    </location>
</feature>
<keyword evidence="6" id="KW-1185">Reference proteome</keyword>
<dbReference type="GO" id="GO:0006529">
    <property type="term" value="P:asparagine biosynthetic process"/>
    <property type="evidence" value="ECO:0007669"/>
    <property type="project" value="InterPro"/>
</dbReference>
<dbReference type="InterPro" id="IPR029055">
    <property type="entry name" value="Ntn_hydrolases_N"/>
</dbReference>
<dbReference type="AlphaFoldDB" id="D8J4X3"/>
<dbReference type="GeneID" id="9420019"/>